<dbReference type="AlphaFoldDB" id="A0A8J8SZW9"/>
<comment type="caution">
    <text evidence="1">The sequence shown here is derived from an EMBL/GenBank/DDBJ whole genome shotgun (WGS) entry which is preliminary data.</text>
</comment>
<dbReference type="Proteomes" id="UP000785679">
    <property type="component" value="Unassembled WGS sequence"/>
</dbReference>
<gene>
    <name evidence="1" type="ORF">FGO68_gene9696</name>
</gene>
<organism evidence="1 2">
    <name type="scientific">Halteria grandinella</name>
    <dbReference type="NCBI Taxonomy" id="5974"/>
    <lineage>
        <taxon>Eukaryota</taxon>
        <taxon>Sar</taxon>
        <taxon>Alveolata</taxon>
        <taxon>Ciliophora</taxon>
        <taxon>Intramacronucleata</taxon>
        <taxon>Spirotrichea</taxon>
        <taxon>Stichotrichia</taxon>
        <taxon>Sporadotrichida</taxon>
        <taxon>Halteriidae</taxon>
        <taxon>Halteria</taxon>
    </lineage>
</organism>
<keyword evidence="2" id="KW-1185">Reference proteome</keyword>
<reference evidence="1" key="1">
    <citation type="submission" date="2019-06" db="EMBL/GenBank/DDBJ databases">
        <authorList>
            <person name="Zheng W."/>
        </authorList>
    </citation>
    <scope>NUCLEOTIDE SEQUENCE</scope>
    <source>
        <strain evidence="1">QDHG01</strain>
    </source>
</reference>
<evidence type="ECO:0000313" key="2">
    <source>
        <dbReference type="Proteomes" id="UP000785679"/>
    </source>
</evidence>
<proteinExistence type="predicted"/>
<accession>A0A8J8SZW9</accession>
<dbReference type="EMBL" id="RRYP01013600">
    <property type="protein sequence ID" value="TNV76428.1"/>
    <property type="molecule type" value="Genomic_DNA"/>
</dbReference>
<protein>
    <submittedName>
        <fullName evidence="1">Uncharacterized protein</fullName>
    </submittedName>
</protein>
<name>A0A8J8SZW9_HALGN</name>
<sequence>MFKLTISASVSQPQIFKVPQGQAPHPASSPMSLIHPTDYASIIKGTIPQDLQARPPVTAIVSVAFTTFRLKKDPTTRVKRILLLNTSGHMLLNCANFSAYPDRYLRKMSRLFARCGEEVTLVGEGVQEFVTLTGVRQRWCEVDSVKEFCRKYIGVDTESIFLAYLKPTAENIWCSDPLLLKARLCMASYLDKIQAQPRKPAVTVSCPSESKVTLEERTSKAPLKQVMKGSDIKKYLDAKVNEKMLMFLREAVAALSSPLIQL</sequence>
<evidence type="ECO:0000313" key="1">
    <source>
        <dbReference type="EMBL" id="TNV76428.1"/>
    </source>
</evidence>